<dbReference type="AlphaFoldDB" id="Q6CQR7"/>
<dbReference type="InterPro" id="IPR006768">
    <property type="entry name" value="Cwf19-like_C_dom-1"/>
</dbReference>
<evidence type="ECO:0000259" key="3">
    <source>
        <dbReference type="Pfam" id="PF04677"/>
    </source>
</evidence>
<reference evidence="4 5" key="1">
    <citation type="journal article" date="2004" name="Nature">
        <title>Genome evolution in yeasts.</title>
        <authorList>
            <consortium name="Genolevures"/>
            <person name="Dujon B."/>
            <person name="Sherman D."/>
            <person name="Fischer G."/>
            <person name="Durrens P."/>
            <person name="Casaregola S."/>
            <person name="Lafontaine I."/>
            <person name="de Montigny J."/>
            <person name="Marck C."/>
            <person name="Neuveglise C."/>
            <person name="Talla E."/>
            <person name="Goffard N."/>
            <person name="Frangeul L."/>
            <person name="Aigle M."/>
            <person name="Anthouard V."/>
            <person name="Babour A."/>
            <person name="Barbe V."/>
            <person name="Barnay S."/>
            <person name="Blanchin S."/>
            <person name="Beckerich J.M."/>
            <person name="Beyne E."/>
            <person name="Bleykasten C."/>
            <person name="Boisrame A."/>
            <person name="Boyer J."/>
            <person name="Cattolico L."/>
            <person name="Confanioleri F."/>
            <person name="de Daruvar A."/>
            <person name="Despons L."/>
            <person name="Fabre E."/>
            <person name="Fairhead C."/>
            <person name="Ferry-Dumazet H."/>
            <person name="Groppi A."/>
            <person name="Hantraye F."/>
            <person name="Hennequin C."/>
            <person name="Jauniaux N."/>
            <person name="Joyet P."/>
            <person name="Kachouri R."/>
            <person name="Kerrest A."/>
            <person name="Koszul R."/>
            <person name="Lemaire M."/>
            <person name="Lesur I."/>
            <person name="Ma L."/>
            <person name="Muller H."/>
            <person name="Nicaud J.M."/>
            <person name="Nikolski M."/>
            <person name="Oztas S."/>
            <person name="Ozier-Kalogeropoulos O."/>
            <person name="Pellenz S."/>
            <person name="Potier S."/>
            <person name="Richard G.F."/>
            <person name="Straub M.L."/>
            <person name="Suleau A."/>
            <person name="Swennene D."/>
            <person name="Tekaia F."/>
            <person name="Wesolowski-Louvel M."/>
            <person name="Westhof E."/>
            <person name="Wirth B."/>
            <person name="Zeniou-Meyer M."/>
            <person name="Zivanovic I."/>
            <person name="Bolotin-Fukuhara M."/>
            <person name="Thierry A."/>
            <person name="Bouchier C."/>
            <person name="Caudron B."/>
            <person name="Scarpelli C."/>
            <person name="Gaillardin C."/>
            <person name="Weissenbach J."/>
            <person name="Wincker P."/>
            <person name="Souciet J.L."/>
        </authorList>
    </citation>
    <scope>NUCLEOTIDE SEQUENCE [LARGE SCALE GENOMIC DNA]</scope>
    <source>
        <strain evidence="5">ATCC 8585 / CBS 2359 / DSM 70799 / NBRC 1267 / NRRL Y-1140 / WM37</strain>
    </source>
</reference>
<proteinExistence type="predicted"/>
<evidence type="ECO:0000256" key="1">
    <source>
        <dbReference type="SAM" id="MobiDB-lite"/>
    </source>
</evidence>
<dbReference type="InParanoid" id="Q6CQR7"/>
<feature type="region of interest" description="Disordered" evidence="1">
    <location>
        <begin position="232"/>
        <end position="257"/>
    </location>
</feature>
<dbReference type="InterPro" id="IPR040194">
    <property type="entry name" value="Cwf19-like"/>
</dbReference>
<dbReference type="KEGG" id="kla:KLLA0_D14927g"/>
<dbReference type="FunCoup" id="Q6CQR7">
    <property type="interactions" value="1192"/>
</dbReference>
<feature type="domain" description="Cwf19-like protein C-terminal" evidence="2">
    <location>
        <begin position="421"/>
        <end position="505"/>
    </location>
</feature>
<dbReference type="InterPro" id="IPR006767">
    <property type="entry name" value="Cwf19-like_C_dom-2"/>
</dbReference>
<keyword evidence="5" id="KW-1185">Reference proteome</keyword>
<dbReference type="PaxDb" id="284590-Q6CQR7"/>
<dbReference type="PANTHER" id="PTHR12072:SF4">
    <property type="entry name" value="CWF19-LIKE PROTEIN 1"/>
    <property type="match status" value="1"/>
</dbReference>
<dbReference type="GO" id="GO:0071014">
    <property type="term" value="C:post-mRNA release spliceosomal complex"/>
    <property type="evidence" value="ECO:0007669"/>
    <property type="project" value="TreeGrafter"/>
</dbReference>
<name>Q6CQR7_KLULA</name>
<accession>Q6CQR7</accession>
<sequence>MDLLKILVLNTNDESLLDVLAVANTLHNKSGPFACALILGDVKKCSDALTNFQMELPTYIGNGSELSDGNISHSRDLNENLTVLNGFGFIKLANGLKIGYLAETSKLSDSARAEVLKNFQELSEQTSADILLSYDWSEAISERENLILGNSLVDQVASLMKPKYHFTGKNEKQFFELDPFVWDHTNEHICRFINVAQFKSGSKWAYAFKINLLEGLETIPDNLIDNPYLEKPSGKRDLVPDPETDNSSAVSKKQRKPKQVLPSECRFCLSNTKLNDHMIISISKFSYITIAKGPLTTPGNDMDFSGHCLIIPIEHIPKLNTAKQEAVITDTDLFKDLNKFEESIAEMNFKRYDMSTLIFEINSSNAIHFHKQLIPVPKYLIGNFISALNRQVHMNNEKFKSNAKLEFKEFEGFDDKEYLGLVNDHETNYFQFIIRETASSKPKVYISVFDKDERIDLQFGRRVAAFLLKQPKRTMWDSKVCFQTKQQEEKDVSNFQRAYKNFDFTLK</sequence>
<dbReference type="eggNOG" id="KOG2476">
    <property type="taxonomic scope" value="Eukaryota"/>
</dbReference>
<gene>
    <name evidence="4" type="ORF">KLLA0_D14927g</name>
</gene>
<dbReference type="Pfam" id="PF04677">
    <property type="entry name" value="CwfJ_C_1"/>
    <property type="match status" value="1"/>
</dbReference>
<dbReference type="Pfam" id="PF04676">
    <property type="entry name" value="CwfJ_C_2"/>
    <property type="match status" value="1"/>
</dbReference>
<dbReference type="EMBL" id="CR382124">
    <property type="protein sequence ID" value="CAH00818.1"/>
    <property type="molecule type" value="Genomic_DNA"/>
</dbReference>
<dbReference type="PANTHER" id="PTHR12072">
    <property type="entry name" value="CWF19, CELL CYCLE CONTROL PROTEIN"/>
    <property type="match status" value="1"/>
</dbReference>
<evidence type="ECO:0000313" key="4">
    <source>
        <dbReference type="EMBL" id="CAH00818.1"/>
    </source>
</evidence>
<protein>
    <submittedName>
        <fullName evidence="4">KLLA0D14927p</fullName>
    </submittedName>
</protein>
<evidence type="ECO:0000259" key="2">
    <source>
        <dbReference type="Pfam" id="PF04676"/>
    </source>
</evidence>
<evidence type="ECO:0000313" key="5">
    <source>
        <dbReference type="Proteomes" id="UP000000598"/>
    </source>
</evidence>
<dbReference type="SUPFAM" id="SSF54197">
    <property type="entry name" value="HIT-like"/>
    <property type="match status" value="1"/>
</dbReference>
<dbReference type="Proteomes" id="UP000000598">
    <property type="component" value="Chromosome D"/>
</dbReference>
<dbReference type="OMA" id="FSGHCLI"/>
<dbReference type="CDD" id="cd07380">
    <property type="entry name" value="MPP_CWF19_N"/>
    <property type="match status" value="1"/>
</dbReference>
<feature type="domain" description="Cwf19-like C-terminal" evidence="3">
    <location>
        <begin position="253"/>
        <end position="380"/>
    </location>
</feature>
<dbReference type="HOGENOM" id="CLU_019955_0_0_1"/>
<dbReference type="GO" id="GO:0000398">
    <property type="term" value="P:mRNA splicing, via spliceosome"/>
    <property type="evidence" value="ECO:0007669"/>
    <property type="project" value="TreeGrafter"/>
</dbReference>
<dbReference type="InterPro" id="IPR036265">
    <property type="entry name" value="HIT-like_sf"/>
</dbReference>
<dbReference type="STRING" id="284590.Q6CQR7"/>
<organism evidence="4 5">
    <name type="scientific">Kluyveromyces lactis (strain ATCC 8585 / CBS 2359 / DSM 70799 / NBRC 1267 / NRRL Y-1140 / WM37)</name>
    <name type="common">Yeast</name>
    <name type="synonym">Candida sphaerica</name>
    <dbReference type="NCBI Taxonomy" id="284590"/>
    <lineage>
        <taxon>Eukaryota</taxon>
        <taxon>Fungi</taxon>
        <taxon>Dikarya</taxon>
        <taxon>Ascomycota</taxon>
        <taxon>Saccharomycotina</taxon>
        <taxon>Saccharomycetes</taxon>
        <taxon>Saccharomycetales</taxon>
        <taxon>Saccharomycetaceae</taxon>
        <taxon>Kluyveromyces</taxon>
    </lineage>
</organism>
<dbReference type="GO" id="GO:0061632">
    <property type="term" value="F:RNA lariat debranching enzyme activator activity"/>
    <property type="evidence" value="ECO:0007669"/>
    <property type="project" value="TreeGrafter"/>
</dbReference>
<dbReference type="Gene3D" id="3.30.428.10">
    <property type="entry name" value="HIT-like"/>
    <property type="match status" value="1"/>
</dbReference>